<evidence type="ECO:0000256" key="1">
    <source>
        <dbReference type="SAM" id="SignalP"/>
    </source>
</evidence>
<proteinExistence type="predicted"/>
<evidence type="ECO:0000313" key="4">
    <source>
        <dbReference type="Proteomes" id="UP000272474"/>
    </source>
</evidence>
<feature type="domain" description="SsuA/THI5-like" evidence="2">
    <location>
        <begin position="78"/>
        <end position="260"/>
    </location>
</feature>
<dbReference type="RefSeq" id="WP_120676498.1">
    <property type="nucleotide sequence ID" value="NZ_RBAL01000003.1"/>
</dbReference>
<feature type="signal peptide" evidence="1">
    <location>
        <begin position="1"/>
        <end position="29"/>
    </location>
</feature>
<keyword evidence="4" id="KW-1185">Reference proteome</keyword>
<sequence>MFGTRARRLLSTAAPLAALAMLAAGCSDAASGSDGGSSGHTLRVGVIGSKAELSGPIGFLDSLGELQPRLADLGFTKVEVYPFPNGPDLNQALVGGSLDVATYGDTPALVARGSGLETRLIAQASVGSDASIVVKAGGPRTLADLQGARIAVQTGSYMHRYLLGALREAGVEPGEIVHVYTADTEAPLERGDIDAAALPQANAAVFESRGYEVIDHLAEDHPDLAGTSATVSTDGFLDAHPDFAATWQDLQQQGVNEARADFGAYQDFAVSLSDFPAELVRPTIREDQLPEGPFPEDGLRLLEGTKEFLVDEGFIDEDFDLGDWLVDDAGSGA</sequence>
<dbReference type="Pfam" id="PF09084">
    <property type="entry name" value="NMT1"/>
    <property type="match status" value="1"/>
</dbReference>
<dbReference type="OrthoDB" id="286202at2"/>
<accession>A0A3A9Z916</accession>
<dbReference type="PROSITE" id="PS51257">
    <property type="entry name" value="PROKAR_LIPOPROTEIN"/>
    <property type="match status" value="1"/>
</dbReference>
<name>A0A3A9Z916_9ACTN</name>
<keyword evidence="1" id="KW-0732">Signal</keyword>
<feature type="chain" id="PRO_5017334078" evidence="1">
    <location>
        <begin position="30"/>
        <end position="333"/>
    </location>
</feature>
<dbReference type="Gene3D" id="3.40.190.10">
    <property type="entry name" value="Periplasmic binding protein-like II"/>
    <property type="match status" value="2"/>
</dbReference>
<organism evidence="3 4">
    <name type="scientific">Streptomyces hoynatensis</name>
    <dbReference type="NCBI Taxonomy" id="1141874"/>
    <lineage>
        <taxon>Bacteria</taxon>
        <taxon>Bacillati</taxon>
        <taxon>Actinomycetota</taxon>
        <taxon>Actinomycetes</taxon>
        <taxon>Kitasatosporales</taxon>
        <taxon>Streptomycetaceae</taxon>
        <taxon>Streptomyces</taxon>
    </lineage>
</organism>
<protein>
    <submittedName>
        <fullName evidence="3">ABC transporter substrate-binding protein</fullName>
    </submittedName>
</protein>
<dbReference type="CDD" id="cd01008">
    <property type="entry name" value="PBP2_NrtA_SsuA_CpmA_like"/>
    <property type="match status" value="1"/>
</dbReference>
<dbReference type="PANTHER" id="PTHR30024:SF42">
    <property type="entry name" value="ALIPHATIC SULFONATES-BINDING PROTEIN-RELATED"/>
    <property type="match status" value="1"/>
</dbReference>
<dbReference type="InterPro" id="IPR015168">
    <property type="entry name" value="SsuA/THI5"/>
</dbReference>
<comment type="caution">
    <text evidence="3">The sequence shown here is derived from an EMBL/GenBank/DDBJ whole genome shotgun (WGS) entry which is preliminary data.</text>
</comment>
<dbReference type="AlphaFoldDB" id="A0A3A9Z916"/>
<reference evidence="3 4" key="1">
    <citation type="journal article" date="2014" name="Int. J. Syst. Evol. Microbiol.">
        <title>Streptomyces hoynatensis sp. nov., isolated from deep marine sediment.</title>
        <authorList>
            <person name="Veyisoglu A."/>
            <person name="Sahin N."/>
        </authorList>
    </citation>
    <scope>NUCLEOTIDE SEQUENCE [LARGE SCALE GENOMIC DNA]</scope>
    <source>
        <strain evidence="3 4">KCTC 29097</strain>
    </source>
</reference>
<evidence type="ECO:0000259" key="2">
    <source>
        <dbReference type="Pfam" id="PF09084"/>
    </source>
</evidence>
<dbReference type="SUPFAM" id="SSF53850">
    <property type="entry name" value="Periplasmic binding protein-like II"/>
    <property type="match status" value="1"/>
</dbReference>
<dbReference type="Proteomes" id="UP000272474">
    <property type="component" value="Unassembled WGS sequence"/>
</dbReference>
<dbReference type="PANTHER" id="PTHR30024">
    <property type="entry name" value="ALIPHATIC SULFONATES-BINDING PROTEIN-RELATED"/>
    <property type="match status" value="1"/>
</dbReference>
<evidence type="ECO:0000313" key="3">
    <source>
        <dbReference type="EMBL" id="RKN44773.1"/>
    </source>
</evidence>
<gene>
    <name evidence="3" type="ORF">D7294_06500</name>
</gene>
<dbReference type="EMBL" id="RBAL01000003">
    <property type="protein sequence ID" value="RKN44773.1"/>
    <property type="molecule type" value="Genomic_DNA"/>
</dbReference>